<dbReference type="InterPro" id="IPR018958">
    <property type="entry name" value="Knr4/Smi1-like_dom"/>
</dbReference>
<comment type="caution">
    <text evidence="2">The sequence shown here is derived from an EMBL/GenBank/DDBJ whole genome shotgun (WGS) entry which is preliminary data.</text>
</comment>
<sequence>MEDIWKGIEAWLAVNAPELLDSLKPGATEAEIQETESFLGVSLPEDVKAFYRIHDGQWAWYDKPELERYNSLYNLHRFLPLSRLREEWKIWLDVFENLEPEYQWVTLNSGETIPTWSEKFIPLTSDGCGDAYFLDLSAVLLGGNVGQIIENRKCNGLYPVASSFRVWLEMFIADLEAGRYWYDGEIMVVAR</sequence>
<organism evidence="2 3">
    <name type="scientific">Chroococcidiopsis cubana SAG 39.79</name>
    <dbReference type="NCBI Taxonomy" id="388085"/>
    <lineage>
        <taxon>Bacteria</taxon>
        <taxon>Bacillati</taxon>
        <taxon>Cyanobacteriota</taxon>
        <taxon>Cyanophyceae</taxon>
        <taxon>Chroococcidiopsidales</taxon>
        <taxon>Chroococcidiopsidaceae</taxon>
        <taxon>Chroococcidiopsis</taxon>
    </lineage>
</organism>
<evidence type="ECO:0000259" key="1">
    <source>
        <dbReference type="SMART" id="SM00860"/>
    </source>
</evidence>
<dbReference type="PANTHER" id="PTHR47432">
    <property type="entry name" value="CELL WALL ASSEMBLY REGULATOR SMI1"/>
    <property type="match status" value="1"/>
</dbReference>
<dbReference type="PANTHER" id="PTHR47432:SF1">
    <property type="entry name" value="CELL WALL ASSEMBLY REGULATOR SMI1"/>
    <property type="match status" value="1"/>
</dbReference>
<dbReference type="SMART" id="SM00860">
    <property type="entry name" value="SMI1_KNR4"/>
    <property type="match status" value="1"/>
</dbReference>
<protein>
    <recommendedName>
        <fullName evidence="1">Knr4/Smi1-like domain-containing protein</fullName>
    </recommendedName>
</protein>
<feature type="domain" description="Knr4/Smi1-like" evidence="1">
    <location>
        <begin position="26"/>
        <end position="170"/>
    </location>
</feature>
<accession>A0AB37UPS9</accession>
<reference evidence="2 3" key="1">
    <citation type="journal article" date="2019" name="Genome Biol. Evol.">
        <title>Day and night: Metabolic profiles and evolutionary relationships of six axenic non-marine cyanobacteria.</title>
        <authorList>
            <person name="Will S.E."/>
            <person name="Henke P."/>
            <person name="Boedeker C."/>
            <person name="Huang S."/>
            <person name="Brinkmann H."/>
            <person name="Rohde M."/>
            <person name="Jarek M."/>
            <person name="Friedl T."/>
            <person name="Seufert S."/>
            <person name="Schumacher M."/>
            <person name="Overmann J."/>
            <person name="Neumann-Schaal M."/>
            <person name="Petersen J."/>
        </authorList>
    </citation>
    <scope>NUCLEOTIDE SEQUENCE [LARGE SCALE GENOMIC DNA]</scope>
    <source>
        <strain evidence="2 3">SAG 39.79</strain>
    </source>
</reference>
<dbReference type="Gene3D" id="3.40.1580.10">
    <property type="entry name" value="SMI1/KNR4-like"/>
    <property type="match status" value="1"/>
</dbReference>
<evidence type="ECO:0000313" key="3">
    <source>
        <dbReference type="Proteomes" id="UP000282574"/>
    </source>
</evidence>
<dbReference type="Proteomes" id="UP000282574">
    <property type="component" value="Unassembled WGS sequence"/>
</dbReference>
<gene>
    <name evidence="2" type="ORF">DSM107010_13500</name>
</gene>
<proteinExistence type="predicted"/>
<dbReference type="InterPro" id="IPR037883">
    <property type="entry name" value="Knr4/Smi1-like_sf"/>
</dbReference>
<dbReference type="RefSeq" id="WP_106168080.1">
    <property type="nucleotide sequence ID" value="NZ_JAVKZF010000003.1"/>
</dbReference>
<evidence type="ECO:0000313" key="2">
    <source>
        <dbReference type="EMBL" id="RUT13395.1"/>
    </source>
</evidence>
<name>A0AB37UPS9_9CYAN</name>
<dbReference type="InterPro" id="IPR051873">
    <property type="entry name" value="KNR4/SMI1_regulator"/>
</dbReference>
<dbReference type="Pfam" id="PF09346">
    <property type="entry name" value="SMI1_KNR4"/>
    <property type="match status" value="1"/>
</dbReference>
<keyword evidence="3" id="KW-1185">Reference proteome</keyword>
<dbReference type="AlphaFoldDB" id="A0AB37UPS9"/>
<dbReference type="EMBL" id="RSCK01000007">
    <property type="protein sequence ID" value="RUT13395.1"/>
    <property type="molecule type" value="Genomic_DNA"/>
</dbReference>
<dbReference type="SUPFAM" id="SSF160631">
    <property type="entry name" value="SMI1/KNR4-like"/>
    <property type="match status" value="1"/>
</dbReference>